<dbReference type="PANTHER" id="PTHR24304">
    <property type="entry name" value="CYTOCHROME P450 FAMILY 7"/>
    <property type="match status" value="1"/>
</dbReference>
<dbReference type="InterPro" id="IPR036396">
    <property type="entry name" value="Cyt_P450_sf"/>
</dbReference>
<proteinExistence type="inferred from homology"/>
<dbReference type="GO" id="GO:0020037">
    <property type="term" value="F:heme binding"/>
    <property type="evidence" value="ECO:0007669"/>
    <property type="project" value="InterPro"/>
</dbReference>
<gene>
    <name evidence="6" type="ORF">PNOK_0538900</name>
</gene>
<dbReference type="InterPro" id="IPR002403">
    <property type="entry name" value="Cyt_P450_E_grp-IV"/>
</dbReference>
<dbReference type="STRING" id="2282107.A0A286UG36"/>
<evidence type="ECO:0000313" key="6">
    <source>
        <dbReference type="EMBL" id="PAV18547.1"/>
    </source>
</evidence>
<name>A0A286UG36_9AGAM</name>
<organism evidence="6 7">
    <name type="scientific">Pyrrhoderma noxium</name>
    <dbReference type="NCBI Taxonomy" id="2282107"/>
    <lineage>
        <taxon>Eukaryota</taxon>
        <taxon>Fungi</taxon>
        <taxon>Dikarya</taxon>
        <taxon>Basidiomycota</taxon>
        <taxon>Agaricomycotina</taxon>
        <taxon>Agaricomycetes</taxon>
        <taxon>Hymenochaetales</taxon>
        <taxon>Hymenochaetaceae</taxon>
        <taxon>Pyrrhoderma</taxon>
    </lineage>
</organism>
<dbReference type="EMBL" id="NBII01000005">
    <property type="protein sequence ID" value="PAV18547.1"/>
    <property type="molecule type" value="Genomic_DNA"/>
</dbReference>
<dbReference type="GO" id="GO:0016705">
    <property type="term" value="F:oxidoreductase activity, acting on paired donors, with incorporation or reduction of molecular oxygen"/>
    <property type="evidence" value="ECO:0007669"/>
    <property type="project" value="InterPro"/>
</dbReference>
<keyword evidence="5" id="KW-0408">Iron</keyword>
<dbReference type="GO" id="GO:0004497">
    <property type="term" value="F:monooxygenase activity"/>
    <property type="evidence" value="ECO:0007669"/>
    <property type="project" value="InterPro"/>
</dbReference>
<evidence type="ECO:0000256" key="2">
    <source>
        <dbReference type="ARBA" id="ARBA00010617"/>
    </source>
</evidence>
<evidence type="ECO:0000313" key="7">
    <source>
        <dbReference type="Proteomes" id="UP000217199"/>
    </source>
</evidence>
<dbReference type="InterPro" id="IPR001128">
    <property type="entry name" value="Cyt_P450"/>
</dbReference>
<evidence type="ECO:0000256" key="1">
    <source>
        <dbReference type="ARBA" id="ARBA00001971"/>
    </source>
</evidence>
<dbReference type="PRINTS" id="PR00465">
    <property type="entry name" value="EP450IV"/>
</dbReference>
<dbReference type="InterPro" id="IPR050529">
    <property type="entry name" value="CYP450_sterol_14alpha_dmase"/>
</dbReference>
<reference evidence="6 7" key="1">
    <citation type="journal article" date="2017" name="Mol. Ecol.">
        <title>Comparative and population genomic landscape of Phellinus noxius: A hypervariable fungus causing root rot in trees.</title>
        <authorList>
            <person name="Chung C.L."/>
            <person name="Lee T.J."/>
            <person name="Akiba M."/>
            <person name="Lee H.H."/>
            <person name="Kuo T.H."/>
            <person name="Liu D."/>
            <person name="Ke H.M."/>
            <person name="Yokoi T."/>
            <person name="Roa M.B."/>
            <person name="Lu M.J."/>
            <person name="Chang Y.Y."/>
            <person name="Ann P.J."/>
            <person name="Tsai J.N."/>
            <person name="Chen C.Y."/>
            <person name="Tzean S.S."/>
            <person name="Ota Y."/>
            <person name="Hattori T."/>
            <person name="Sahashi N."/>
            <person name="Liou R.F."/>
            <person name="Kikuchi T."/>
            <person name="Tsai I.J."/>
        </authorList>
    </citation>
    <scope>NUCLEOTIDE SEQUENCE [LARGE SCALE GENOMIC DNA]</scope>
    <source>
        <strain evidence="6 7">FFPRI411160</strain>
    </source>
</reference>
<dbReference type="InParanoid" id="A0A286UG36"/>
<dbReference type="OrthoDB" id="1055148at2759"/>
<keyword evidence="3" id="KW-0349">Heme</keyword>
<comment type="caution">
    <text evidence="6">The sequence shown here is derived from an EMBL/GenBank/DDBJ whole genome shotgun (WGS) entry which is preliminary data.</text>
</comment>
<sequence>MLVPTLTALGLAYAYFRFSSRISPTIPYAGEGSLVSRLKVPVEYGKDPVQFLINARKKLGDVFCVDLFVVKIVFYLGVEGNKMILKAPEQSISFVDQIKWALGPTMSAAFDYPGWTPISFKFVKLAFTKQENLMNYKEHCLKIAREHIENWAKDETVPLFHSVSHLVLSCLVVILIGEDFYRRHGKEVVPMMANFERDLQNPLLRVVPGSLWWITGPGHRLNKTCTRFDKLVSAELHDILENPDKHKGRTDYFYYVVSQVGDKYAFCYGRHIVGLVFGGHANAAMTIPWLFLHAHRIPGALDRIREELDLDPTARRPYLDACLRETSRLYTNTSMMRMTTTSVEIAGHTVPQKTLVACSPLATQRLNKSEGGIFVDSNRWDPSRFLEDPDAYSNWFQRADRCWRGTMLM</sequence>
<keyword evidence="7" id="KW-1185">Reference proteome</keyword>
<evidence type="ECO:0000256" key="5">
    <source>
        <dbReference type="ARBA" id="ARBA00023004"/>
    </source>
</evidence>
<protein>
    <submittedName>
        <fullName evidence="6">Cytochrome P450</fullName>
    </submittedName>
</protein>
<dbReference type="SUPFAM" id="SSF48264">
    <property type="entry name" value="Cytochrome P450"/>
    <property type="match status" value="1"/>
</dbReference>
<dbReference type="Gene3D" id="1.10.630.10">
    <property type="entry name" value="Cytochrome P450"/>
    <property type="match status" value="1"/>
</dbReference>
<dbReference type="Proteomes" id="UP000217199">
    <property type="component" value="Unassembled WGS sequence"/>
</dbReference>
<evidence type="ECO:0000256" key="3">
    <source>
        <dbReference type="ARBA" id="ARBA00022617"/>
    </source>
</evidence>
<comment type="cofactor">
    <cofactor evidence="1">
        <name>heme</name>
        <dbReference type="ChEBI" id="CHEBI:30413"/>
    </cofactor>
</comment>
<dbReference type="Pfam" id="PF00067">
    <property type="entry name" value="p450"/>
    <property type="match status" value="1"/>
</dbReference>
<dbReference type="AlphaFoldDB" id="A0A286UG36"/>
<accession>A0A286UG36</accession>
<keyword evidence="4" id="KW-0479">Metal-binding</keyword>
<comment type="similarity">
    <text evidence="2">Belongs to the cytochrome P450 family.</text>
</comment>
<dbReference type="GO" id="GO:0005506">
    <property type="term" value="F:iron ion binding"/>
    <property type="evidence" value="ECO:0007669"/>
    <property type="project" value="InterPro"/>
</dbReference>
<dbReference type="PANTHER" id="PTHR24304:SF2">
    <property type="entry name" value="24-HYDROXYCHOLESTEROL 7-ALPHA-HYDROXYLASE"/>
    <property type="match status" value="1"/>
</dbReference>
<evidence type="ECO:0000256" key="4">
    <source>
        <dbReference type="ARBA" id="ARBA00022723"/>
    </source>
</evidence>